<evidence type="ECO:0000313" key="1">
    <source>
        <dbReference type="EMBL" id="KAJ0218104.1"/>
    </source>
</evidence>
<comment type="caution">
    <text evidence="1">The sequence shown here is derived from an EMBL/GenBank/DDBJ whole genome shotgun (WGS) entry which is preliminary data.</text>
</comment>
<name>A0A9R1XQH2_LACSA</name>
<sequence>MKHYSARYSTNFRHDHIWSLVKKMDPNRQFTINLEDNEDTTRPIGVKVKLPSPPRHQVVDLHEILEKYVHDNKKNYECYQKYLEKKHLKIRKD</sequence>
<gene>
    <name evidence="1" type="ORF">LSAT_V11C300132650</name>
</gene>
<evidence type="ECO:0000313" key="2">
    <source>
        <dbReference type="Proteomes" id="UP000235145"/>
    </source>
</evidence>
<proteinExistence type="predicted"/>
<accession>A0A9R1XQH2</accession>
<reference evidence="1 2" key="1">
    <citation type="journal article" date="2017" name="Nat. Commun.">
        <title>Genome assembly with in vitro proximity ligation data and whole-genome triplication in lettuce.</title>
        <authorList>
            <person name="Reyes-Chin-Wo S."/>
            <person name="Wang Z."/>
            <person name="Yang X."/>
            <person name="Kozik A."/>
            <person name="Arikit S."/>
            <person name="Song C."/>
            <person name="Xia L."/>
            <person name="Froenicke L."/>
            <person name="Lavelle D.O."/>
            <person name="Truco M.J."/>
            <person name="Xia R."/>
            <person name="Zhu S."/>
            <person name="Xu C."/>
            <person name="Xu H."/>
            <person name="Xu X."/>
            <person name="Cox K."/>
            <person name="Korf I."/>
            <person name="Meyers B.C."/>
            <person name="Michelmore R.W."/>
        </authorList>
    </citation>
    <scope>NUCLEOTIDE SEQUENCE [LARGE SCALE GENOMIC DNA]</scope>
    <source>
        <strain evidence="2">cv. Salinas</strain>
        <tissue evidence="1">Seedlings</tissue>
    </source>
</reference>
<organism evidence="1 2">
    <name type="scientific">Lactuca sativa</name>
    <name type="common">Garden lettuce</name>
    <dbReference type="NCBI Taxonomy" id="4236"/>
    <lineage>
        <taxon>Eukaryota</taxon>
        <taxon>Viridiplantae</taxon>
        <taxon>Streptophyta</taxon>
        <taxon>Embryophyta</taxon>
        <taxon>Tracheophyta</taxon>
        <taxon>Spermatophyta</taxon>
        <taxon>Magnoliopsida</taxon>
        <taxon>eudicotyledons</taxon>
        <taxon>Gunneridae</taxon>
        <taxon>Pentapetalae</taxon>
        <taxon>asterids</taxon>
        <taxon>campanulids</taxon>
        <taxon>Asterales</taxon>
        <taxon>Asteraceae</taxon>
        <taxon>Cichorioideae</taxon>
        <taxon>Cichorieae</taxon>
        <taxon>Lactucinae</taxon>
        <taxon>Lactuca</taxon>
    </lineage>
</organism>
<protein>
    <submittedName>
        <fullName evidence="1">Uncharacterized protein</fullName>
    </submittedName>
</protein>
<keyword evidence="2" id="KW-1185">Reference proteome</keyword>
<dbReference type="AlphaFoldDB" id="A0A9R1XQH2"/>
<dbReference type="EMBL" id="NBSK02000003">
    <property type="protein sequence ID" value="KAJ0218104.1"/>
    <property type="molecule type" value="Genomic_DNA"/>
</dbReference>
<dbReference type="Proteomes" id="UP000235145">
    <property type="component" value="Unassembled WGS sequence"/>
</dbReference>